<dbReference type="InterPro" id="IPR001980">
    <property type="entry name" value="PPAT"/>
</dbReference>
<keyword evidence="5 9" id="KW-0067">ATP-binding</keyword>
<dbReference type="OrthoDB" id="9806661at2"/>
<dbReference type="GO" id="GO:0005737">
    <property type="term" value="C:cytoplasm"/>
    <property type="evidence" value="ECO:0007669"/>
    <property type="project" value="UniProtKB-SubCell"/>
</dbReference>
<dbReference type="PANTHER" id="PTHR21342">
    <property type="entry name" value="PHOSPHOPANTETHEINE ADENYLYLTRANSFERASE"/>
    <property type="match status" value="1"/>
</dbReference>
<dbReference type="GO" id="GO:0004595">
    <property type="term" value="F:pantetheine-phosphate adenylyltransferase activity"/>
    <property type="evidence" value="ECO:0007669"/>
    <property type="project" value="UniProtKB-UniRule"/>
</dbReference>
<reference evidence="11 12" key="2">
    <citation type="submission" date="2019-08" db="EMBL/GenBank/DDBJ databases">
        <title>Jejuicoccus antrihumi gen. nov., sp. nov., a new member of the family Dermacoccaceae isolated from a cave.</title>
        <authorList>
            <person name="Schumann P."/>
            <person name="Kim I.S."/>
        </authorList>
    </citation>
    <scope>NUCLEOTIDE SEQUENCE [LARGE SCALE GENOMIC DNA]</scope>
    <source>
        <strain evidence="11 12">C5-26</strain>
    </source>
</reference>
<evidence type="ECO:0000256" key="2">
    <source>
        <dbReference type="ARBA" id="ARBA00022679"/>
    </source>
</evidence>
<dbReference type="RefSeq" id="WP_146320754.1">
    <property type="nucleotide sequence ID" value="NZ_VCQV01000050.1"/>
</dbReference>
<dbReference type="PANTHER" id="PTHR21342:SF1">
    <property type="entry name" value="PHOSPHOPANTETHEINE ADENYLYLTRANSFERASE"/>
    <property type="match status" value="1"/>
</dbReference>
<dbReference type="GO" id="GO:0015937">
    <property type="term" value="P:coenzyme A biosynthetic process"/>
    <property type="evidence" value="ECO:0007669"/>
    <property type="project" value="UniProtKB-UniRule"/>
</dbReference>
<feature type="binding site" evidence="9">
    <location>
        <position position="92"/>
    </location>
    <ligand>
        <name>substrate</name>
    </ligand>
</feature>
<dbReference type="EMBL" id="VCQV01000050">
    <property type="protein sequence ID" value="TWP33023.1"/>
    <property type="molecule type" value="Genomic_DNA"/>
</dbReference>
<feature type="binding site" evidence="9">
    <location>
        <begin position="93"/>
        <end position="95"/>
    </location>
    <ligand>
        <name>ATP</name>
        <dbReference type="ChEBI" id="CHEBI:30616"/>
    </ligand>
</feature>
<name>A0A563DSQ9_9MICO</name>
<feature type="binding site" evidence="9">
    <location>
        <position position="45"/>
    </location>
    <ligand>
        <name>substrate</name>
    </ligand>
</feature>
<feature type="binding site" evidence="9">
    <location>
        <begin position="13"/>
        <end position="14"/>
    </location>
    <ligand>
        <name>ATP</name>
        <dbReference type="ChEBI" id="CHEBI:30616"/>
    </ligand>
</feature>
<dbReference type="PRINTS" id="PR01020">
    <property type="entry name" value="LPSBIOSNTHSS"/>
</dbReference>
<keyword evidence="7 9" id="KW-0173">Coenzyme A biosynthesis</keyword>
<feature type="domain" description="Cytidyltransferase-like" evidence="10">
    <location>
        <begin position="9"/>
        <end position="137"/>
    </location>
</feature>
<dbReference type="SUPFAM" id="SSF52374">
    <property type="entry name" value="Nucleotidylyl transferase"/>
    <property type="match status" value="1"/>
</dbReference>
<comment type="pathway">
    <text evidence="9">Cofactor biosynthesis; coenzyme A biosynthesis; CoA from (R)-pantothenate: step 4/5.</text>
</comment>
<dbReference type="Proteomes" id="UP000320244">
    <property type="component" value="Unassembled WGS sequence"/>
</dbReference>
<dbReference type="Gene3D" id="3.40.50.620">
    <property type="entry name" value="HUPs"/>
    <property type="match status" value="1"/>
</dbReference>
<dbReference type="NCBIfam" id="TIGR01510">
    <property type="entry name" value="coaD_prev_kdtB"/>
    <property type="match status" value="1"/>
</dbReference>
<feature type="binding site" evidence="9">
    <location>
        <begin position="127"/>
        <end position="133"/>
    </location>
    <ligand>
        <name>ATP</name>
        <dbReference type="ChEBI" id="CHEBI:30616"/>
    </ligand>
</feature>
<comment type="similarity">
    <text evidence="9">Belongs to the bacterial CoaD family.</text>
</comment>
<evidence type="ECO:0000256" key="8">
    <source>
        <dbReference type="ARBA" id="ARBA00029346"/>
    </source>
</evidence>
<keyword evidence="6 9" id="KW-0460">Magnesium</keyword>
<feature type="binding site" evidence="9">
    <location>
        <position position="21"/>
    </location>
    <ligand>
        <name>ATP</name>
        <dbReference type="ChEBI" id="CHEBI:30616"/>
    </ligand>
</feature>
<feature type="binding site" evidence="9">
    <location>
        <position position="13"/>
    </location>
    <ligand>
        <name>substrate</name>
    </ligand>
</feature>
<comment type="subcellular location">
    <subcellularLocation>
        <location evidence="9">Cytoplasm</location>
    </subcellularLocation>
</comment>
<evidence type="ECO:0000256" key="7">
    <source>
        <dbReference type="ARBA" id="ARBA00022993"/>
    </source>
</evidence>
<sequence length="166" mass="17945">MTGNPRRCVCPGSYDPITMGHVDVITRASALYDEVVVAVLGNPDKRDTFSHDERVELIRQATSHLTGVRAASFGARLIVDVCREVDAGVILKGIRGEVDYGYELPMALMNREMTGVETVFLPADPALSHYSSSLIRQIAGYGGDVAAMVPEAVLQPLTQRLREGGS</sequence>
<keyword evidence="3 9" id="KW-0548">Nucleotidyltransferase</keyword>
<dbReference type="AlphaFoldDB" id="A0A563DSQ9"/>
<evidence type="ECO:0000313" key="12">
    <source>
        <dbReference type="Proteomes" id="UP000320244"/>
    </source>
</evidence>
<comment type="function">
    <text evidence="9">Reversibly transfers an adenylyl group from ATP to 4'-phosphopantetheine, yielding dephospho-CoA (dPCoA) and pyrophosphate.</text>
</comment>
<dbReference type="CDD" id="cd02163">
    <property type="entry name" value="PPAT"/>
    <property type="match status" value="1"/>
</dbReference>
<dbReference type="Pfam" id="PF01467">
    <property type="entry name" value="CTP_transf_like"/>
    <property type="match status" value="1"/>
</dbReference>
<comment type="catalytic activity">
    <reaction evidence="8 9">
        <text>(R)-4'-phosphopantetheine + ATP + H(+) = 3'-dephospho-CoA + diphosphate</text>
        <dbReference type="Rhea" id="RHEA:19801"/>
        <dbReference type="ChEBI" id="CHEBI:15378"/>
        <dbReference type="ChEBI" id="CHEBI:30616"/>
        <dbReference type="ChEBI" id="CHEBI:33019"/>
        <dbReference type="ChEBI" id="CHEBI:57328"/>
        <dbReference type="ChEBI" id="CHEBI:61723"/>
        <dbReference type="EC" id="2.7.7.3"/>
    </reaction>
</comment>
<dbReference type="NCBIfam" id="TIGR00125">
    <property type="entry name" value="cyt_tran_rel"/>
    <property type="match status" value="1"/>
</dbReference>
<evidence type="ECO:0000256" key="1">
    <source>
        <dbReference type="ARBA" id="ARBA00022490"/>
    </source>
</evidence>
<gene>
    <name evidence="9 11" type="primary">coaD</name>
    <name evidence="11" type="ORF">FGL98_22570</name>
</gene>
<dbReference type="HAMAP" id="MF_00151">
    <property type="entry name" value="PPAT_bact"/>
    <property type="match status" value="1"/>
</dbReference>
<dbReference type="InterPro" id="IPR014729">
    <property type="entry name" value="Rossmann-like_a/b/a_fold"/>
</dbReference>
<organism evidence="11 12">
    <name type="scientific">Leekyejoonella antrihumi</name>
    <dbReference type="NCBI Taxonomy" id="1660198"/>
    <lineage>
        <taxon>Bacteria</taxon>
        <taxon>Bacillati</taxon>
        <taxon>Actinomycetota</taxon>
        <taxon>Actinomycetes</taxon>
        <taxon>Micrococcales</taxon>
        <taxon>Dermacoccaceae</taxon>
        <taxon>Leekyejoonella</taxon>
    </lineage>
</organism>
<dbReference type="UniPathway" id="UPA00241">
    <property type="reaction ID" value="UER00355"/>
</dbReference>
<feature type="binding site" evidence="9">
    <location>
        <position position="103"/>
    </location>
    <ligand>
        <name>ATP</name>
        <dbReference type="ChEBI" id="CHEBI:30616"/>
    </ligand>
</feature>
<dbReference type="InterPro" id="IPR004821">
    <property type="entry name" value="Cyt_trans-like"/>
</dbReference>
<dbReference type="GO" id="GO:0005524">
    <property type="term" value="F:ATP binding"/>
    <property type="evidence" value="ECO:0007669"/>
    <property type="project" value="UniProtKB-KW"/>
</dbReference>
<reference evidence="11 12" key="1">
    <citation type="submission" date="2019-05" db="EMBL/GenBank/DDBJ databases">
        <authorList>
            <person name="Lee S.D."/>
        </authorList>
    </citation>
    <scope>NUCLEOTIDE SEQUENCE [LARGE SCALE GENOMIC DNA]</scope>
    <source>
        <strain evidence="11 12">C5-26</strain>
    </source>
</reference>
<comment type="subunit">
    <text evidence="9">Homohexamer.</text>
</comment>
<feature type="binding site" evidence="9">
    <location>
        <position position="78"/>
    </location>
    <ligand>
        <name>substrate</name>
    </ligand>
</feature>
<keyword evidence="2 9" id="KW-0808">Transferase</keyword>
<evidence type="ECO:0000256" key="6">
    <source>
        <dbReference type="ARBA" id="ARBA00022842"/>
    </source>
</evidence>
<evidence type="ECO:0000256" key="3">
    <source>
        <dbReference type="ARBA" id="ARBA00022695"/>
    </source>
</evidence>
<evidence type="ECO:0000256" key="9">
    <source>
        <dbReference type="HAMAP-Rule" id="MF_00151"/>
    </source>
</evidence>
<keyword evidence="12" id="KW-1185">Reference proteome</keyword>
<comment type="caution">
    <text evidence="11">The sequence shown here is derived from an EMBL/GenBank/DDBJ whole genome shotgun (WGS) entry which is preliminary data.</text>
</comment>
<feature type="site" description="Transition state stabilizer" evidence="9">
    <location>
        <position position="21"/>
    </location>
</feature>
<proteinExistence type="inferred from homology"/>
<evidence type="ECO:0000259" key="10">
    <source>
        <dbReference type="Pfam" id="PF01467"/>
    </source>
</evidence>
<protein>
    <recommendedName>
        <fullName evidence="9">Phosphopantetheine adenylyltransferase</fullName>
        <ecNumber evidence="9">2.7.7.3</ecNumber>
    </recommendedName>
    <alternativeName>
        <fullName evidence="9">Dephospho-CoA pyrophosphorylase</fullName>
    </alternativeName>
    <alternativeName>
        <fullName evidence="9">Pantetheine-phosphate adenylyltransferase</fullName>
        <shortName evidence="9">PPAT</shortName>
    </alternativeName>
</protein>
<evidence type="ECO:0000256" key="4">
    <source>
        <dbReference type="ARBA" id="ARBA00022741"/>
    </source>
</evidence>
<comment type="cofactor">
    <cofactor evidence="9">
        <name>Mg(2+)</name>
        <dbReference type="ChEBI" id="CHEBI:18420"/>
    </cofactor>
</comment>
<accession>A0A563DSQ9</accession>
<evidence type="ECO:0000313" key="11">
    <source>
        <dbReference type="EMBL" id="TWP33023.1"/>
    </source>
</evidence>
<dbReference type="EC" id="2.7.7.3" evidence="9"/>
<keyword evidence="1 9" id="KW-0963">Cytoplasm</keyword>
<evidence type="ECO:0000256" key="5">
    <source>
        <dbReference type="ARBA" id="ARBA00022840"/>
    </source>
</evidence>
<keyword evidence="4 9" id="KW-0547">Nucleotide-binding</keyword>